<organism evidence="2 3">
    <name type="scientific">Madurella mycetomatis</name>
    <dbReference type="NCBI Taxonomy" id="100816"/>
    <lineage>
        <taxon>Eukaryota</taxon>
        <taxon>Fungi</taxon>
        <taxon>Dikarya</taxon>
        <taxon>Ascomycota</taxon>
        <taxon>Pezizomycotina</taxon>
        <taxon>Sordariomycetes</taxon>
        <taxon>Sordariomycetidae</taxon>
        <taxon>Sordariales</taxon>
        <taxon>Sordariales incertae sedis</taxon>
        <taxon>Madurella</taxon>
    </lineage>
</organism>
<keyword evidence="3" id="KW-1185">Reference proteome</keyword>
<evidence type="ECO:0000313" key="2">
    <source>
        <dbReference type="EMBL" id="KXX77774.1"/>
    </source>
</evidence>
<dbReference type="EMBL" id="LCTW02000146">
    <property type="protein sequence ID" value="KXX77774.1"/>
    <property type="molecule type" value="Genomic_DNA"/>
</dbReference>
<dbReference type="Pfam" id="PF00075">
    <property type="entry name" value="RNase_H"/>
    <property type="match status" value="1"/>
</dbReference>
<name>A0A175W432_9PEZI</name>
<dbReference type="PROSITE" id="PS50879">
    <property type="entry name" value="RNASE_H_1"/>
    <property type="match status" value="1"/>
</dbReference>
<dbReference type="AlphaFoldDB" id="A0A175W432"/>
<dbReference type="InterPro" id="IPR036397">
    <property type="entry name" value="RNaseH_sf"/>
</dbReference>
<dbReference type="Gene3D" id="3.30.420.10">
    <property type="entry name" value="Ribonuclease H-like superfamily/Ribonuclease H"/>
    <property type="match status" value="1"/>
</dbReference>
<accession>A0A175W432</accession>
<dbReference type="GO" id="GO:0004523">
    <property type="term" value="F:RNA-DNA hybrid ribonuclease activity"/>
    <property type="evidence" value="ECO:0007669"/>
    <property type="project" value="InterPro"/>
</dbReference>
<dbReference type="InterPro" id="IPR002156">
    <property type="entry name" value="RNaseH_domain"/>
</dbReference>
<dbReference type="STRING" id="100816.A0A175W432"/>
<dbReference type="OrthoDB" id="407198at2759"/>
<evidence type="ECO:0000313" key="3">
    <source>
        <dbReference type="Proteomes" id="UP000078237"/>
    </source>
</evidence>
<sequence length="274" mass="31295">MERSICVLAPYQDEIPSRRLTRNSVVQLASIFVPQDSKLTPEAHFPLQTVFSPDRPPYPRFINRFDSREMLLVVDGSCINNGRHADRLEPPVGGCSFMFKATPSMALPNPTTPVTFPFLSPAGQEASGSIAFRLEREGPNGEPVEHTSNRAKLRAVIAALQFRAWGAEGWRRVVILTDLEYIVRGATAWLPRWVRRRWRKPRGHGRYLNRDLWEELHYRIVELRAQGCEVSFWPVTNERESQFIAQAKAAARVAARAHPEEHVHRFTKMCGVML</sequence>
<dbReference type="Proteomes" id="UP000078237">
    <property type="component" value="Unassembled WGS sequence"/>
</dbReference>
<protein>
    <submittedName>
        <fullName evidence="2">Ribonuclease H</fullName>
    </submittedName>
</protein>
<dbReference type="InterPro" id="IPR012337">
    <property type="entry name" value="RNaseH-like_sf"/>
</dbReference>
<dbReference type="VEuPathDB" id="FungiDB:MMYC01_204794"/>
<reference evidence="2 3" key="1">
    <citation type="journal article" date="2016" name="Genome Announc.">
        <title>Genome Sequence of Madurella mycetomatis mm55, Isolated from a Human Mycetoma Case in Sudan.</title>
        <authorList>
            <person name="Smit S."/>
            <person name="Derks M.F."/>
            <person name="Bervoets S."/>
            <person name="Fahal A."/>
            <person name="van Leeuwen W."/>
            <person name="van Belkum A."/>
            <person name="van de Sande W.W."/>
        </authorList>
    </citation>
    <scope>NUCLEOTIDE SEQUENCE [LARGE SCALE GENOMIC DNA]</scope>
    <source>
        <strain evidence="3">mm55</strain>
    </source>
</reference>
<comment type="caution">
    <text evidence="2">The sequence shown here is derived from an EMBL/GenBank/DDBJ whole genome shotgun (WGS) entry which is preliminary data.</text>
</comment>
<evidence type="ECO:0000259" key="1">
    <source>
        <dbReference type="PROSITE" id="PS50879"/>
    </source>
</evidence>
<feature type="domain" description="RNase H type-1" evidence="1">
    <location>
        <begin position="66"/>
        <end position="256"/>
    </location>
</feature>
<dbReference type="GO" id="GO:0003676">
    <property type="term" value="F:nucleic acid binding"/>
    <property type="evidence" value="ECO:0007669"/>
    <property type="project" value="InterPro"/>
</dbReference>
<dbReference type="SUPFAM" id="SSF53098">
    <property type="entry name" value="Ribonuclease H-like"/>
    <property type="match status" value="1"/>
</dbReference>
<gene>
    <name evidence="2" type="ORF">MMYC01_204794</name>
</gene>
<proteinExistence type="predicted"/>